<dbReference type="EMBL" id="JAQIZZ010000008">
    <property type="protein sequence ID" value="KAJ5524603.1"/>
    <property type="molecule type" value="Genomic_DNA"/>
</dbReference>
<dbReference type="Proteomes" id="UP001220324">
    <property type="component" value="Unassembled WGS sequence"/>
</dbReference>
<evidence type="ECO:0000313" key="2">
    <source>
        <dbReference type="Proteomes" id="UP001220324"/>
    </source>
</evidence>
<name>A0AAD6CK55_9EURO</name>
<sequence length="223" mass="24949">MARSAVPTQMIILPIQGAAQIDNLSTEEGQTWSQILDILESWAGFRRLYWGRHVEEGHVHLHIARDSLHQHYALLASPDWQQIIKNLVSLGVSSATELTVRHAMISEFSTNPKSLGHGAPVSGTAIYLTPDPAGWEKTWALWTSIVSTVPGCLGATGGWVVEPVEGNLSYIVYVGWESIDVHDSYHHTKHFQQRAIILREHNAGYREYGHVAFNHSRSRQTNL</sequence>
<accession>A0AAD6CK55</accession>
<proteinExistence type="predicted"/>
<evidence type="ECO:0000313" key="1">
    <source>
        <dbReference type="EMBL" id="KAJ5524603.1"/>
    </source>
</evidence>
<protein>
    <recommendedName>
        <fullName evidence="3">ABM domain-containing protein</fullName>
    </recommendedName>
</protein>
<reference evidence="1 2" key="1">
    <citation type="journal article" date="2023" name="IMA Fungus">
        <title>Comparative genomic study of the Penicillium genus elucidates a diverse pangenome and 15 lateral gene transfer events.</title>
        <authorList>
            <person name="Petersen C."/>
            <person name="Sorensen T."/>
            <person name="Nielsen M.R."/>
            <person name="Sondergaard T.E."/>
            <person name="Sorensen J.L."/>
            <person name="Fitzpatrick D.A."/>
            <person name="Frisvad J.C."/>
            <person name="Nielsen K.L."/>
        </authorList>
    </citation>
    <scope>NUCLEOTIDE SEQUENCE [LARGE SCALE GENOMIC DNA]</scope>
    <source>
        <strain evidence="1 2">IBT 35679</strain>
    </source>
</reference>
<gene>
    <name evidence="1" type="ORF">N7494_011253</name>
</gene>
<dbReference type="AlphaFoldDB" id="A0AAD6CK55"/>
<evidence type="ECO:0008006" key="3">
    <source>
        <dbReference type="Google" id="ProtNLM"/>
    </source>
</evidence>
<dbReference type="InterPro" id="IPR011008">
    <property type="entry name" value="Dimeric_a/b-barrel"/>
</dbReference>
<organism evidence="1 2">
    <name type="scientific">Penicillium frequentans</name>
    <dbReference type="NCBI Taxonomy" id="3151616"/>
    <lineage>
        <taxon>Eukaryota</taxon>
        <taxon>Fungi</taxon>
        <taxon>Dikarya</taxon>
        <taxon>Ascomycota</taxon>
        <taxon>Pezizomycotina</taxon>
        <taxon>Eurotiomycetes</taxon>
        <taxon>Eurotiomycetidae</taxon>
        <taxon>Eurotiales</taxon>
        <taxon>Aspergillaceae</taxon>
        <taxon>Penicillium</taxon>
    </lineage>
</organism>
<comment type="caution">
    <text evidence="1">The sequence shown here is derived from an EMBL/GenBank/DDBJ whole genome shotgun (WGS) entry which is preliminary data.</text>
</comment>
<keyword evidence="2" id="KW-1185">Reference proteome</keyword>
<dbReference type="SUPFAM" id="SSF54909">
    <property type="entry name" value="Dimeric alpha+beta barrel"/>
    <property type="match status" value="1"/>
</dbReference>
<dbReference type="Gene3D" id="3.30.70.100">
    <property type="match status" value="2"/>
</dbReference>